<gene>
    <name evidence="9" type="ORF">H9871_13275</name>
</gene>
<dbReference type="GO" id="GO:0045436">
    <property type="term" value="F:lycopene beta cyclase activity"/>
    <property type="evidence" value="ECO:0007669"/>
    <property type="project" value="UniProtKB-ARBA"/>
</dbReference>
<comment type="pathway">
    <text evidence="2">Carotenoid biosynthesis.</text>
</comment>
<keyword evidence="5 8" id="KW-1133">Transmembrane helix</keyword>
<dbReference type="GO" id="GO:0016872">
    <property type="term" value="F:intramolecular lyase activity"/>
    <property type="evidence" value="ECO:0007669"/>
    <property type="project" value="InterPro"/>
</dbReference>
<comment type="subcellular location">
    <subcellularLocation>
        <location evidence="1">Membrane</location>
        <topology evidence="1">Multi-pass membrane protein</topology>
    </subcellularLocation>
</comment>
<evidence type="ECO:0000256" key="5">
    <source>
        <dbReference type="ARBA" id="ARBA00022989"/>
    </source>
</evidence>
<proteinExistence type="predicted"/>
<keyword evidence="3 8" id="KW-0812">Transmembrane</keyword>
<reference evidence="9" key="2">
    <citation type="submission" date="2021-04" db="EMBL/GenBank/DDBJ databases">
        <authorList>
            <person name="Gilroy R."/>
        </authorList>
    </citation>
    <scope>NUCLEOTIDE SEQUENCE</scope>
    <source>
        <strain evidence="9">ChiHejej3B27-3195</strain>
    </source>
</reference>
<dbReference type="InterPro" id="IPR017825">
    <property type="entry name" value="Lycopene_cyclase_dom"/>
</dbReference>
<keyword evidence="7" id="KW-0413">Isomerase</keyword>
<keyword evidence="6 8" id="KW-0472">Membrane</keyword>
<dbReference type="GO" id="GO:0016020">
    <property type="term" value="C:membrane"/>
    <property type="evidence" value="ECO:0007669"/>
    <property type="project" value="UniProtKB-SubCell"/>
</dbReference>
<evidence type="ECO:0000256" key="7">
    <source>
        <dbReference type="ARBA" id="ARBA00023235"/>
    </source>
</evidence>
<organism evidence="9 10">
    <name type="scientific">Candidatus Nesterenkonia stercoripullorum</name>
    <dbReference type="NCBI Taxonomy" id="2838701"/>
    <lineage>
        <taxon>Bacteria</taxon>
        <taxon>Bacillati</taxon>
        <taxon>Actinomycetota</taxon>
        <taxon>Actinomycetes</taxon>
        <taxon>Micrococcales</taxon>
        <taxon>Micrococcaceae</taxon>
        <taxon>Nesterenkonia</taxon>
    </lineage>
</organism>
<dbReference type="EMBL" id="DXGD01000495">
    <property type="protein sequence ID" value="HIX01098.1"/>
    <property type="molecule type" value="Genomic_DNA"/>
</dbReference>
<evidence type="ECO:0000313" key="9">
    <source>
        <dbReference type="EMBL" id="HIX01098.1"/>
    </source>
</evidence>
<evidence type="ECO:0000256" key="4">
    <source>
        <dbReference type="ARBA" id="ARBA00022746"/>
    </source>
</evidence>
<evidence type="ECO:0000313" key="10">
    <source>
        <dbReference type="Proteomes" id="UP000824151"/>
    </source>
</evidence>
<evidence type="ECO:0000256" key="1">
    <source>
        <dbReference type="ARBA" id="ARBA00004141"/>
    </source>
</evidence>
<evidence type="ECO:0000256" key="3">
    <source>
        <dbReference type="ARBA" id="ARBA00022692"/>
    </source>
</evidence>
<evidence type="ECO:0000256" key="8">
    <source>
        <dbReference type="SAM" id="Phobius"/>
    </source>
</evidence>
<dbReference type="Proteomes" id="UP000824151">
    <property type="component" value="Unassembled WGS sequence"/>
</dbReference>
<protein>
    <submittedName>
        <fullName evidence="9">Lycopene cyclase domain-containing protein</fullName>
    </submittedName>
</protein>
<dbReference type="GO" id="GO:0016117">
    <property type="term" value="P:carotenoid biosynthetic process"/>
    <property type="evidence" value="ECO:0007669"/>
    <property type="project" value="UniProtKB-KW"/>
</dbReference>
<accession>A0A9D1UVE6</accession>
<comment type="caution">
    <text evidence="9">The sequence shown here is derived from an EMBL/GenBank/DDBJ whole genome shotgun (WGS) entry which is preliminary data.</text>
</comment>
<feature type="transmembrane region" description="Helical" evidence="8">
    <location>
        <begin position="33"/>
        <end position="59"/>
    </location>
</feature>
<feature type="transmembrane region" description="Helical" evidence="8">
    <location>
        <begin position="80"/>
        <end position="97"/>
    </location>
</feature>
<keyword evidence="4" id="KW-0125">Carotenoid biosynthesis</keyword>
<evidence type="ECO:0000256" key="6">
    <source>
        <dbReference type="ARBA" id="ARBA00023136"/>
    </source>
</evidence>
<evidence type="ECO:0000256" key="2">
    <source>
        <dbReference type="ARBA" id="ARBA00004829"/>
    </source>
</evidence>
<name>A0A9D1UVE6_9MICC</name>
<dbReference type="NCBIfam" id="TIGR03462">
    <property type="entry name" value="CarR_dom_SF"/>
    <property type="match status" value="1"/>
</dbReference>
<sequence length="120" mass="13000">MMFGYLGALLASTACMLLQDWRFRLFFFRDAPAATAVTVLGTVFFLLWDAVGIGLGIFLRGESDFATGVVLAPHMPLEEPVFLVFLVICTMVLYRGAAELFAHSASRRAAGPRAAGQAKP</sequence>
<dbReference type="AlphaFoldDB" id="A0A9D1UVE6"/>
<reference evidence="9" key="1">
    <citation type="journal article" date="2021" name="PeerJ">
        <title>Extensive microbial diversity within the chicken gut microbiome revealed by metagenomics and culture.</title>
        <authorList>
            <person name="Gilroy R."/>
            <person name="Ravi A."/>
            <person name="Getino M."/>
            <person name="Pursley I."/>
            <person name="Horton D.L."/>
            <person name="Alikhan N.F."/>
            <person name="Baker D."/>
            <person name="Gharbi K."/>
            <person name="Hall N."/>
            <person name="Watson M."/>
            <person name="Adriaenssens E.M."/>
            <person name="Foster-Nyarko E."/>
            <person name="Jarju S."/>
            <person name="Secka A."/>
            <person name="Antonio M."/>
            <person name="Oren A."/>
            <person name="Chaudhuri R.R."/>
            <person name="La Ragione R."/>
            <person name="Hildebrand F."/>
            <person name="Pallen M.J."/>
        </authorList>
    </citation>
    <scope>NUCLEOTIDE SEQUENCE</scope>
    <source>
        <strain evidence="9">ChiHejej3B27-3195</strain>
    </source>
</reference>